<accession>G7K402</accession>
<dbReference type="Proteomes" id="UP000002051">
    <property type="component" value="Chromosome 5"/>
</dbReference>
<dbReference type="PaxDb" id="3880-AES95434"/>
<protein>
    <submittedName>
        <fullName evidence="1 2">Uncharacterized protein</fullName>
    </submittedName>
</protein>
<proteinExistence type="predicted"/>
<sequence length="71" mass="8037">MRVQPLRLSWVSTYGCIFGSHTGAFISVFSTNIYIANSLHDEIRASIYSTEIAHSIDWNNSWLESDSLLTI</sequence>
<reference evidence="1 3" key="1">
    <citation type="journal article" date="2011" name="Nature">
        <title>The Medicago genome provides insight into the evolution of rhizobial symbioses.</title>
        <authorList>
            <person name="Young N.D."/>
            <person name="Debelle F."/>
            <person name="Oldroyd G.E."/>
            <person name="Geurts R."/>
            <person name="Cannon S.B."/>
            <person name="Udvardi M.K."/>
            <person name="Benedito V.A."/>
            <person name="Mayer K.F."/>
            <person name="Gouzy J."/>
            <person name="Schoof H."/>
            <person name="Van de Peer Y."/>
            <person name="Proost S."/>
            <person name="Cook D.R."/>
            <person name="Meyers B.C."/>
            <person name="Spannagl M."/>
            <person name="Cheung F."/>
            <person name="De Mita S."/>
            <person name="Krishnakumar V."/>
            <person name="Gundlach H."/>
            <person name="Zhou S."/>
            <person name="Mudge J."/>
            <person name="Bharti A.K."/>
            <person name="Murray J.D."/>
            <person name="Naoumkina M.A."/>
            <person name="Rosen B."/>
            <person name="Silverstein K.A."/>
            <person name="Tang H."/>
            <person name="Rombauts S."/>
            <person name="Zhao P.X."/>
            <person name="Zhou P."/>
            <person name="Barbe V."/>
            <person name="Bardou P."/>
            <person name="Bechner M."/>
            <person name="Bellec A."/>
            <person name="Berger A."/>
            <person name="Berges H."/>
            <person name="Bidwell S."/>
            <person name="Bisseling T."/>
            <person name="Choisne N."/>
            <person name="Couloux A."/>
            <person name="Denny R."/>
            <person name="Deshpande S."/>
            <person name="Dai X."/>
            <person name="Doyle J.J."/>
            <person name="Dudez A.M."/>
            <person name="Farmer A.D."/>
            <person name="Fouteau S."/>
            <person name="Franken C."/>
            <person name="Gibelin C."/>
            <person name="Gish J."/>
            <person name="Goldstein S."/>
            <person name="Gonzalez A.J."/>
            <person name="Green P.J."/>
            <person name="Hallab A."/>
            <person name="Hartog M."/>
            <person name="Hua A."/>
            <person name="Humphray S.J."/>
            <person name="Jeong D.H."/>
            <person name="Jing Y."/>
            <person name="Jocker A."/>
            <person name="Kenton S.M."/>
            <person name="Kim D.J."/>
            <person name="Klee K."/>
            <person name="Lai H."/>
            <person name="Lang C."/>
            <person name="Lin S."/>
            <person name="Macmil S.L."/>
            <person name="Magdelenat G."/>
            <person name="Matthews L."/>
            <person name="McCorrison J."/>
            <person name="Monaghan E.L."/>
            <person name="Mun J.H."/>
            <person name="Najar F.Z."/>
            <person name="Nicholson C."/>
            <person name="Noirot C."/>
            <person name="O'Bleness M."/>
            <person name="Paule C.R."/>
            <person name="Poulain J."/>
            <person name="Prion F."/>
            <person name="Qin B."/>
            <person name="Qu C."/>
            <person name="Retzel E.F."/>
            <person name="Riddle C."/>
            <person name="Sallet E."/>
            <person name="Samain S."/>
            <person name="Samson N."/>
            <person name="Sanders I."/>
            <person name="Saurat O."/>
            <person name="Scarpelli C."/>
            <person name="Schiex T."/>
            <person name="Segurens B."/>
            <person name="Severin A.J."/>
            <person name="Sherrier D.J."/>
            <person name="Shi R."/>
            <person name="Sims S."/>
            <person name="Singer S.R."/>
            <person name="Sinharoy S."/>
            <person name="Sterck L."/>
            <person name="Viollet A."/>
            <person name="Wang B.B."/>
            <person name="Wang K."/>
            <person name="Wang M."/>
            <person name="Wang X."/>
            <person name="Warfsmann J."/>
            <person name="Weissenbach J."/>
            <person name="White D.D."/>
            <person name="White J.D."/>
            <person name="Wiley G.B."/>
            <person name="Wincker P."/>
            <person name="Xing Y."/>
            <person name="Yang L."/>
            <person name="Yao Z."/>
            <person name="Ying F."/>
            <person name="Zhai J."/>
            <person name="Zhou L."/>
            <person name="Zuber A."/>
            <person name="Denarie J."/>
            <person name="Dixon R.A."/>
            <person name="May G.D."/>
            <person name="Schwartz D.C."/>
            <person name="Rogers J."/>
            <person name="Quetier F."/>
            <person name="Town C.D."/>
            <person name="Roe B.A."/>
        </authorList>
    </citation>
    <scope>NUCLEOTIDE SEQUENCE [LARGE SCALE GENOMIC DNA]</scope>
    <source>
        <strain evidence="1">A17</strain>
        <strain evidence="2 3">cv. Jemalong A17</strain>
    </source>
</reference>
<gene>
    <name evidence="1" type="ordered locus">MTR_5g025420</name>
</gene>
<organism evidence="1 3">
    <name type="scientific">Medicago truncatula</name>
    <name type="common">Barrel medic</name>
    <name type="synonym">Medicago tribuloides</name>
    <dbReference type="NCBI Taxonomy" id="3880"/>
    <lineage>
        <taxon>Eukaryota</taxon>
        <taxon>Viridiplantae</taxon>
        <taxon>Streptophyta</taxon>
        <taxon>Embryophyta</taxon>
        <taxon>Tracheophyta</taxon>
        <taxon>Spermatophyta</taxon>
        <taxon>Magnoliopsida</taxon>
        <taxon>eudicotyledons</taxon>
        <taxon>Gunneridae</taxon>
        <taxon>Pentapetalae</taxon>
        <taxon>rosids</taxon>
        <taxon>fabids</taxon>
        <taxon>Fabales</taxon>
        <taxon>Fabaceae</taxon>
        <taxon>Papilionoideae</taxon>
        <taxon>50 kb inversion clade</taxon>
        <taxon>NPAAA clade</taxon>
        <taxon>Hologalegina</taxon>
        <taxon>IRL clade</taxon>
        <taxon>Trifolieae</taxon>
        <taxon>Medicago</taxon>
    </lineage>
</organism>
<name>G7K402_MEDTR</name>
<evidence type="ECO:0000313" key="3">
    <source>
        <dbReference type="Proteomes" id="UP000002051"/>
    </source>
</evidence>
<reference evidence="1 3" key="2">
    <citation type="journal article" date="2014" name="BMC Genomics">
        <title>An improved genome release (version Mt4.0) for the model legume Medicago truncatula.</title>
        <authorList>
            <person name="Tang H."/>
            <person name="Krishnakumar V."/>
            <person name="Bidwell S."/>
            <person name="Rosen B."/>
            <person name="Chan A."/>
            <person name="Zhou S."/>
            <person name="Gentzbittel L."/>
            <person name="Childs K.L."/>
            <person name="Yandell M."/>
            <person name="Gundlach H."/>
            <person name="Mayer K.F."/>
            <person name="Schwartz D.C."/>
            <person name="Town C.D."/>
        </authorList>
    </citation>
    <scope>GENOME REANNOTATION</scope>
    <source>
        <strain evidence="2 3">cv. Jemalong A17</strain>
    </source>
</reference>
<evidence type="ECO:0000313" key="2">
    <source>
        <dbReference type="EnsemblPlants" id="AES95434"/>
    </source>
</evidence>
<dbReference type="AlphaFoldDB" id="G7K402"/>
<dbReference type="HOGENOM" id="CLU_2743832_0_0_1"/>
<dbReference type="EMBL" id="CM001221">
    <property type="protein sequence ID" value="AES95434.1"/>
    <property type="molecule type" value="Genomic_DNA"/>
</dbReference>
<evidence type="ECO:0000313" key="1">
    <source>
        <dbReference type="EMBL" id="AES95434.1"/>
    </source>
</evidence>
<reference evidence="2" key="3">
    <citation type="submission" date="2015-04" db="UniProtKB">
        <authorList>
            <consortium name="EnsemblPlants"/>
        </authorList>
    </citation>
    <scope>IDENTIFICATION</scope>
    <source>
        <strain evidence="2">cv. Jemalong A17</strain>
    </source>
</reference>
<keyword evidence="3" id="KW-1185">Reference proteome</keyword>
<dbReference type="EnsemblPlants" id="AES95434">
    <property type="protein sequence ID" value="AES95434"/>
    <property type="gene ID" value="MTR_5g025420"/>
</dbReference>